<dbReference type="Gramene" id="PHT68043">
    <property type="protein sequence ID" value="PHT68043"/>
    <property type="gene ID" value="T459_27530"/>
</dbReference>
<organism evidence="1 2">
    <name type="scientific">Capsicum annuum</name>
    <name type="common">Capsicum pepper</name>
    <dbReference type="NCBI Taxonomy" id="4072"/>
    <lineage>
        <taxon>Eukaryota</taxon>
        <taxon>Viridiplantae</taxon>
        <taxon>Streptophyta</taxon>
        <taxon>Embryophyta</taxon>
        <taxon>Tracheophyta</taxon>
        <taxon>Spermatophyta</taxon>
        <taxon>Magnoliopsida</taxon>
        <taxon>eudicotyledons</taxon>
        <taxon>Gunneridae</taxon>
        <taxon>Pentapetalae</taxon>
        <taxon>asterids</taxon>
        <taxon>lamiids</taxon>
        <taxon>Solanales</taxon>
        <taxon>Solanaceae</taxon>
        <taxon>Solanoideae</taxon>
        <taxon>Capsiceae</taxon>
        <taxon>Capsicum</taxon>
    </lineage>
</organism>
<comment type="caution">
    <text evidence="1">The sequence shown here is derived from an EMBL/GenBank/DDBJ whole genome shotgun (WGS) entry which is preliminary data.</text>
</comment>
<proteinExistence type="predicted"/>
<name>A0A2G2YE58_CAPAN</name>
<evidence type="ECO:0000313" key="1">
    <source>
        <dbReference type="EMBL" id="PHT68043.1"/>
    </source>
</evidence>
<protein>
    <submittedName>
        <fullName evidence="1">Uncharacterized protein</fullName>
    </submittedName>
</protein>
<dbReference type="EMBL" id="AYRZ02000011">
    <property type="protein sequence ID" value="PHT68043.1"/>
    <property type="molecule type" value="Genomic_DNA"/>
</dbReference>
<sequence>MASSSTFSPSSSADGDGDFNYNVACKLRSDHRRTLGPTVIASKLLIAWHATGVEIARHYDADAAQYQIQLMSSSITAHPPADSPLLIIV</sequence>
<dbReference type="Proteomes" id="UP000222542">
    <property type="component" value="Unassembled WGS sequence"/>
</dbReference>
<evidence type="ECO:0000313" key="2">
    <source>
        <dbReference type="Proteomes" id="UP000222542"/>
    </source>
</evidence>
<gene>
    <name evidence="1" type="ORF">T459_27530</name>
</gene>
<keyword evidence="2" id="KW-1185">Reference proteome</keyword>
<accession>A0A2G2YE58</accession>
<reference evidence="1 2" key="1">
    <citation type="journal article" date="2014" name="Nat. Genet.">
        <title>Genome sequence of the hot pepper provides insights into the evolution of pungency in Capsicum species.</title>
        <authorList>
            <person name="Kim S."/>
            <person name="Park M."/>
            <person name="Yeom S.I."/>
            <person name="Kim Y.M."/>
            <person name="Lee J.M."/>
            <person name="Lee H.A."/>
            <person name="Seo E."/>
            <person name="Choi J."/>
            <person name="Cheong K."/>
            <person name="Kim K.T."/>
            <person name="Jung K."/>
            <person name="Lee G.W."/>
            <person name="Oh S.K."/>
            <person name="Bae C."/>
            <person name="Kim S.B."/>
            <person name="Lee H.Y."/>
            <person name="Kim S.Y."/>
            <person name="Kim M.S."/>
            <person name="Kang B.C."/>
            <person name="Jo Y.D."/>
            <person name="Yang H.B."/>
            <person name="Jeong H.J."/>
            <person name="Kang W.H."/>
            <person name="Kwon J.K."/>
            <person name="Shin C."/>
            <person name="Lim J.Y."/>
            <person name="Park J.H."/>
            <person name="Huh J.H."/>
            <person name="Kim J.S."/>
            <person name="Kim B.D."/>
            <person name="Cohen O."/>
            <person name="Paran I."/>
            <person name="Suh M.C."/>
            <person name="Lee S.B."/>
            <person name="Kim Y.K."/>
            <person name="Shin Y."/>
            <person name="Noh S.J."/>
            <person name="Park J."/>
            <person name="Seo Y.S."/>
            <person name="Kwon S.Y."/>
            <person name="Kim H.A."/>
            <person name="Park J.M."/>
            <person name="Kim H.J."/>
            <person name="Choi S.B."/>
            <person name="Bosland P.W."/>
            <person name="Reeves G."/>
            <person name="Jo S.H."/>
            <person name="Lee B.W."/>
            <person name="Cho H.T."/>
            <person name="Choi H.S."/>
            <person name="Lee M.S."/>
            <person name="Yu Y."/>
            <person name="Do Choi Y."/>
            <person name="Park B.S."/>
            <person name="van Deynze A."/>
            <person name="Ashrafi H."/>
            <person name="Hill T."/>
            <person name="Kim W.T."/>
            <person name="Pai H.S."/>
            <person name="Ahn H.K."/>
            <person name="Yeam I."/>
            <person name="Giovannoni J.J."/>
            <person name="Rose J.K."/>
            <person name="Sorensen I."/>
            <person name="Lee S.J."/>
            <person name="Kim R.W."/>
            <person name="Choi I.Y."/>
            <person name="Choi B.S."/>
            <person name="Lim J.S."/>
            <person name="Lee Y.H."/>
            <person name="Choi D."/>
        </authorList>
    </citation>
    <scope>NUCLEOTIDE SEQUENCE [LARGE SCALE GENOMIC DNA]</scope>
    <source>
        <strain evidence="2">cv. CM334</strain>
    </source>
</reference>
<dbReference type="AlphaFoldDB" id="A0A2G2YE58"/>
<dbReference type="STRING" id="4072.A0A2G2YE58"/>
<reference evidence="1 2" key="2">
    <citation type="journal article" date="2017" name="Genome Biol.">
        <title>New reference genome sequences of hot pepper reveal the massive evolution of plant disease-resistance genes by retroduplication.</title>
        <authorList>
            <person name="Kim S."/>
            <person name="Park J."/>
            <person name="Yeom S.I."/>
            <person name="Kim Y.M."/>
            <person name="Seo E."/>
            <person name="Kim K.T."/>
            <person name="Kim M.S."/>
            <person name="Lee J.M."/>
            <person name="Cheong K."/>
            <person name="Shin H.S."/>
            <person name="Kim S.B."/>
            <person name="Han K."/>
            <person name="Lee J."/>
            <person name="Park M."/>
            <person name="Lee H.A."/>
            <person name="Lee H.Y."/>
            <person name="Lee Y."/>
            <person name="Oh S."/>
            <person name="Lee J.H."/>
            <person name="Choi E."/>
            <person name="Choi E."/>
            <person name="Lee S.E."/>
            <person name="Jeon J."/>
            <person name="Kim H."/>
            <person name="Choi G."/>
            <person name="Song H."/>
            <person name="Lee J."/>
            <person name="Lee S.C."/>
            <person name="Kwon J.K."/>
            <person name="Lee H.Y."/>
            <person name="Koo N."/>
            <person name="Hong Y."/>
            <person name="Kim R.W."/>
            <person name="Kang W.H."/>
            <person name="Huh J.H."/>
            <person name="Kang B.C."/>
            <person name="Yang T.J."/>
            <person name="Lee Y.H."/>
            <person name="Bennetzen J.L."/>
            <person name="Choi D."/>
        </authorList>
    </citation>
    <scope>NUCLEOTIDE SEQUENCE [LARGE SCALE GENOMIC DNA]</scope>
    <source>
        <strain evidence="2">cv. CM334</strain>
    </source>
</reference>